<dbReference type="Proteomes" id="UP000001258">
    <property type="component" value="Chromosome"/>
</dbReference>
<dbReference type="HOGENOM" id="CLU_126515_3_0_9"/>
<evidence type="ECO:0000313" key="1">
    <source>
        <dbReference type="EMBL" id="BAB04086.1"/>
    </source>
</evidence>
<dbReference type="SUPFAM" id="SSF52833">
    <property type="entry name" value="Thioredoxin-like"/>
    <property type="match status" value="1"/>
</dbReference>
<dbReference type="SMR" id="Q9KFV4"/>
<gene>
    <name evidence="1" type="ordered locus">BH0367</name>
</gene>
<dbReference type="GeneID" id="87595926"/>
<organism evidence="1 2">
    <name type="scientific">Halalkalibacterium halodurans (strain ATCC BAA-125 / DSM 18197 / FERM 7344 / JCM 9153 / C-125)</name>
    <name type="common">Bacillus halodurans</name>
    <dbReference type="NCBI Taxonomy" id="272558"/>
    <lineage>
        <taxon>Bacteria</taxon>
        <taxon>Bacillati</taxon>
        <taxon>Bacillota</taxon>
        <taxon>Bacilli</taxon>
        <taxon>Bacillales</taxon>
        <taxon>Bacillaceae</taxon>
        <taxon>Halalkalibacterium (ex Joshi et al. 2022)</taxon>
    </lineage>
</organism>
<dbReference type="eggNOG" id="COG3411">
    <property type="taxonomic scope" value="Bacteria"/>
</dbReference>
<accession>Q9KFV4</accession>
<dbReference type="KEGG" id="bha:BH0367"/>
<proteinExistence type="predicted"/>
<dbReference type="RefSeq" id="WP_010896546.1">
    <property type="nucleotide sequence ID" value="NC_002570.2"/>
</dbReference>
<name>Q9KFV4_HALH5</name>
<dbReference type="STRING" id="272558.gene:10726220"/>
<dbReference type="PIR" id="G83695">
    <property type="entry name" value="G83695"/>
</dbReference>
<dbReference type="AlphaFoldDB" id="Q9KFV4"/>
<dbReference type="OrthoDB" id="9761899at2"/>
<sequence>MATWNLTKTKHHVLICNGSSCNKAGAEQLTRSIRAEIMAKGLDPIIHTTRTLCNGRCQDKCVLITYPSGHWYKEMSSEDAPRFVDSLLSGRRVEEKISHTFNGEAFEPTEGTVLGVEKDQELVRRVSKL</sequence>
<dbReference type="CDD" id="cd02980">
    <property type="entry name" value="TRX_Fd_family"/>
    <property type="match status" value="1"/>
</dbReference>
<reference evidence="1 2" key="1">
    <citation type="journal article" date="2000" name="Nucleic Acids Res.">
        <title>Complete genome sequence of the alkaliphilic bacterium Bacillus halodurans and genomic sequence comparison with Bacillus subtilis.</title>
        <authorList>
            <person name="Takami H."/>
            <person name="Nakasone K."/>
            <person name="Takaki Y."/>
            <person name="Maeno G."/>
            <person name="Sasaki R."/>
            <person name="Masui N."/>
            <person name="Fuji F."/>
            <person name="Hirama C."/>
            <person name="Nakamura Y."/>
            <person name="Ogasawara N."/>
            <person name="Kuhara S."/>
            <person name="Horikoshi K."/>
        </authorList>
    </citation>
    <scope>NUCLEOTIDE SEQUENCE [LARGE SCALE GENOMIC DNA]</scope>
    <source>
        <strain evidence="2">ATCC BAA-125 / DSM 18197 / FERM 7344 / JCM 9153 / C-125</strain>
    </source>
</reference>
<keyword evidence="2" id="KW-1185">Reference proteome</keyword>
<dbReference type="Gene3D" id="3.40.30.10">
    <property type="entry name" value="Glutaredoxin"/>
    <property type="match status" value="1"/>
</dbReference>
<dbReference type="InterPro" id="IPR036249">
    <property type="entry name" value="Thioredoxin-like_sf"/>
</dbReference>
<dbReference type="EMBL" id="BA000004">
    <property type="protein sequence ID" value="BAB04086.1"/>
    <property type="molecule type" value="Genomic_DNA"/>
</dbReference>
<protein>
    <submittedName>
        <fullName evidence="1">BH0367 protein</fullName>
    </submittedName>
</protein>
<evidence type="ECO:0000313" key="2">
    <source>
        <dbReference type="Proteomes" id="UP000001258"/>
    </source>
</evidence>